<reference evidence="1" key="2">
    <citation type="journal article" date="2021" name="PeerJ">
        <title>Extensive microbial diversity within the chicken gut microbiome revealed by metagenomics and culture.</title>
        <authorList>
            <person name="Gilroy R."/>
            <person name="Ravi A."/>
            <person name="Getino M."/>
            <person name="Pursley I."/>
            <person name="Horton D.L."/>
            <person name="Alikhan N.F."/>
            <person name="Baker D."/>
            <person name="Gharbi K."/>
            <person name="Hall N."/>
            <person name="Watson M."/>
            <person name="Adriaenssens E.M."/>
            <person name="Foster-Nyarko E."/>
            <person name="Jarju S."/>
            <person name="Secka A."/>
            <person name="Antonio M."/>
            <person name="Oren A."/>
            <person name="Chaudhuri R.R."/>
            <person name="La Ragione R."/>
            <person name="Hildebrand F."/>
            <person name="Pallen M.J."/>
        </authorList>
    </citation>
    <scope>NUCLEOTIDE SEQUENCE</scope>
    <source>
        <strain evidence="1">CHK186-9395</strain>
    </source>
</reference>
<accession>A0A9D1SYT8</accession>
<dbReference type="Proteomes" id="UP000886861">
    <property type="component" value="Unassembled WGS sequence"/>
</dbReference>
<sequence length="139" mass="16468">MAKNKFFEIKDYDGIYIAVGKIIKASQELEQLFKRYAFLIGVETPNLEISTLNTLNEKLHNKGFYDDKLYMDLKKVIIKRNYINHVFFIEHSNNNDYEKISNKLNSIYFYIFEASDVIQNFIDNYSGRLGNRPTIFDNK</sequence>
<organism evidence="1 2">
    <name type="scientific">Candidatus Caccopulliclostridium gallistercoris</name>
    <dbReference type="NCBI Taxonomy" id="2840719"/>
    <lineage>
        <taxon>Bacteria</taxon>
        <taxon>Bacillati</taxon>
        <taxon>Bacillota</taxon>
        <taxon>Clostridia</taxon>
        <taxon>Candidatus Caccopulliclostridium</taxon>
    </lineage>
</organism>
<name>A0A9D1SYT8_9FIRM</name>
<protein>
    <submittedName>
        <fullName evidence="1">Uncharacterized protein</fullName>
    </submittedName>
</protein>
<comment type="caution">
    <text evidence="1">The sequence shown here is derived from an EMBL/GenBank/DDBJ whole genome shotgun (WGS) entry which is preliminary data.</text>
</comment>
<evidence type="ECO:0000313" key="2">
    <source>
        <dbReference type="Proteomes" id="UP000886861"/>
    </source>
</evidence>
<evidence type="ECO:0000313" key="1">
    <source>
        <dbReference type="EMBL" id="HIV01780.1"/>
    </source>
</evidence>
<dbReference type="AlphaFoldDB" id="A0A9D1SYT8"/>
<dbReference type="EMBL" id="DVOJ01000015">
    <property type="protein sequence ID" value="HIV01780.1"/>
    <property type="molecule type" value="Genomic_DNA"/>
</dbReference>
<gene>
    <name evidence="1" type="ORF">IAA62_04430</name>
</gene>
<reference evidence="1" key="1">
    <citation type="submission" date="2020-10" db="EMBL/GenBank/DDBJ databases">
        <authorList>
            <person name="Gilroy R."/>
        </authorList>
    </citation>
    <scope>NUCLEOTIDE SEQUENCE</scope>
    <source>
        <strain evidence="1">CHK186-9395</strain>
    </source>
</reference>
<proteinExistence type="predicted"/>